<evidence type="ECO:0000313" key="1">
    <source>
        <dbReference type="EMBL" id="KOB68308.1"/>
    </source>
</evidence>
<reference evidence="1 2" key="1">
    <citation type="journal article" date="2015" name="Genome Biol. Evol.">
        <title>The genome of winter moth (Operophtera brumata) provides a genomic perspective on sexual dimorphism and phenology.</title>
        <authorList>
            <person name="Derks M.F."/>
            <person name="Smit S."/>
            <person name="Salis L."/>
            <person name="Schijlen E."/>
            <person name="Bossers A."/>
            <person name="Mateman C."/>
            <person name="Pijl A.S."/>
            <person name="de Ridder D."/>
            <person name="Groenen M.A."/>
            <person name="Visser M.E."/>
            <person name="Megens H.J."/>
        </authorList>
    </citation>
    <scope>NUCLEOTIDE SEQUENCE [LARGE SCALE GENOMIC DNA]</scope>
    <source>
        <strain evidence="1">WM2013NL</strain>
        <tissue evidence="1">Head and thorax</tissue>
    </source>
</reference>
<organism evidence="1 2">
    <name type="scientific">Operophtera brumata</name>
    <name type="common">Winter moth</name>
    <name type="synonym">Phalaena brumata</name>
    <dbReference type="NCBI Taxonomy" id="104452"/>
    <lineage>
        <taxon>Eukaryota</taxon>
        <taxon>Metazoa</taxon>
        <taxon>Ecdysozoa</taxon>
        <taxon>Arthropoda</taxon>
        <taxon>Hexapoda</taxon>
        <taxon>Insecta</taxon>
        <taxon>Pterygota</taxon>
        <taxon>Neoptera</taxon>
        <taxon>Endopterygota</taxon>
        <taxon>Lepidoptera</taxon>
        <taxon>Glossata</taxon>
        <taxon>Ditrysia</taxon>
        <taxon>Geometroidea</taxon>
        <taxon>Geometridae</taxon>
        <taxon>Larentiinae</taxon>
        <taxon>Operophtera</taxon>
    </lineage>
</organism>
<name>A0A0L7KYH1_OPEBR</name>
<sequence>MNWTKEALQNRPENISTMRYTLALAIDSSAIYSSAIDSSAIDTSSINTSTVLYEGADIASAPRNRLLHRAYFLRSAIANTIHIHDHTWRGSSVITVVRASEVGASQGASARITAGGVGRTTVTVRFQSLRGRGFHIMLEVWGR</sequence>
<gene>
    <name evidence="1" type="ORF">OBRU01_17912</name>
</gene>
<protein>
    <submittedName>
        <fullName evidence="1">Uncharacterized protein</fullName>
    </submittedName>
</protein>
<dbReference type="Pfam" id="PF15868">
    <property type="entry name" value="MBF2"/>
    <property type="match status" value="1"/>
</dbReference>
<dbReference type="InterPro" id="IPR031734">
    <property type="entry name" value="MBF2"/>
</dbReference>
<dbReference type="Proteomes" id="UP000037510">
    <property type="component" value="Unassembled WGS sequence"/>
</dbReference>
<accession>A0A0L7KYH1</accession>
<keyword evidence="2" id="KW-1185">Reference proteome</keyword>
<comment type="caution">
    <text evidence="1">The sequence shown here is derived from an EMBL/GenBank/DDBJ whole genome shotgun (WGS) entry which is preliminary data.</text>
</comment>
<dbReference type="AlphaFoldDB" id="A0A0L7KYH1"/>
<evidence type="ECO:0000313" key="2">
    <source>
        <dbReference type="Proteomes" id="UP000037510"/>
    </source>
</evidence>
<dbReference type="EMBL" id="JTDY01004303">
    <property type="protein sequence ID" value="KOB68308.1"/>
    <property type="molecule type" value="Genomic_DNA"/>
</dbReference>
<proteinExistence type="predicted"/>